<evidence type="ECO:0000313" key="2">
    <source>
        <dbReference type="EMBL" id="VDL86045.1"/>
    </source>
</evidence>
<feature type="region of interest" description="Disordered" evidence="1">
    <location>
        <begin position="1"/>
        <end position="42"/>
    </location>
</feature>
<proteinExistence type="predicted"/>
<name>A0A0N4YWZ4_NIPBR</name>
<feature type="compositionally biased region" description="Gly residues" evidence="1">
    <location>
        <begin position="11"/>
        <end position="28"/>
    </location>
</feature>
<dbReference type="EMBL" id="UYSL01026829">
    <property type="protein sequence ID" value="VDL86045.1"/>
    <property type="molecule type" value="Genomic_DNA"/>
</dbReference>
<reference evidence="2 3" key="2">
    <citation type="submission" date="2018-11" db="EMBL/GenBank/DDBJ databases">
        <authorList>
            <consortium name="Pathogen Informatics"/>
        </authorList>
    </citation>
    <scope>NUCLEOTIDE SEQUENCE [LARGE SCALE GENOMIC DNA]</scope>
</reference>
<organism evidence="4">
    <name type="scientific">Nippostrongylus brasiliensis</name>
    <name type="common">Rat hookworm</name>
    <dbReference type="NCBI Taxonomy" id="27835"/>
    <lineage>
        <taxon>Eukaryota</taxon>
        <taxon>Metazoa</taxon>
        <taxon>Ecdysozoa</taxon>
        <taxon>Nematoda</taxon>
        <taxon>Chromadorea</taxon>
        <taxon>Rhabditida</taxon>
        <taxon>Rhabditina</taxon>
        <taxon>Rhabditomorpha</taxon>
        <taxon>Strongyloidea</taxon>
        <taxon>Heligmosomidae</taxon>
        <taxon>Nippostrongylus</taxon>
    </lineage>
</organism>
<protein>
    <submittedName>
        <fullName evidence="4">Secreted protein</fullName>
    </submittedName>
</protein>
<dbReference type="Proteomes" id="UP000271162">
    <property type="component" value="Unassembled WGS sequence"/>
</dbReference>
<accession>A0A0N4YWZ4</accession>
<keyword evidence="3" id="KW-1185">Reference proteome</keyword>
<gene>
    <name evidence="2" type="ORF">NBR_LOCUS21767</name>
</gene>
<reference evidence="4" key="1">
    <citation type="submission" date="2017-02" db="UniProtKB">
        <authorList>
            <consortium name="WormBaseParasite"/>
        </authorList>
    </citation>
    <scope>IDENTIFICATION</scope>
</reference>
<dbReference type="AlphaFoldDB" id="A0A0N4YWZ4"/>
<dbReference type="WBParaSite" id="NBR_0002176601-mRNA-1">
    <property type="protein sequence ID" value="NBR_0002176601-mRNA-1"/>
    <property type="gene ID" value="NBR_0002176601"/>
</dbReference>
<sequence>MGRSAYLPAAGGSGGGGDSDGGGVGDGGGGERVRGSNLATSVSRVSCLTTTPNVKEINTVACVSLSSVSSGEEGN</sequence>
<evidence type="ECO:0000256" key="1">
    <source>
        <dbReference type="SAM" id="MobiDB-lite"/>
    </source>
</evidence>
<evidence type="ECO:0000313" key="3">
    <source>
        <dbReference type="Proteomes" id="UP000271162"/>
    </source>
</evidence>
<evidence type="ECO:0000313" key="4">
    <source>
        <dbReference type="WBParaSite" id="NBR_0002176601-mRNA-1"/>
    </source>
</evidence>